<accession>A0A2N3PZW5</accession>
<organism evidence="2 3">
    <name type="scientific">Telmatospirillum siberiense</name>
    <dbReference type="NCBI Taxonomy" id="382514"/>
    <lineage>
        <taxon>Bacteria</taxon>
        <taxon>Pseudomonadati</taxon>
        <taxon>Pseudomonadota</taxon>
        <taxon>Alphaproteobacteria</taxon>
        <taxon>Rhodospirillales</taxon>
        <taxon>Rhodospirillaceae</taxon>
        <taxon>Telmatospirillum</taxon>
    </lineage>
</organism>
<dbReference type="EMBL" id="PIUM01000003">
    <property type="protein sequence ID" value="PKU25901.1"/>
    <property type="molecule type" value="Genomic_DNA"/>
</dbReference>
<protein>
    <recommendedName>
        <fullName evidence="4">Cytochrome c family protein</fullName>
    </recommendedName>
</protein>
<reference evidence="3" key="1">
    <citation type="submission" date="2017-12" db="EMBL/GenBank/DDBJ databases">
        <title>Draft genome sequence of Telmatospirillum siberiense 26-4b1T, an acidotolerant peatland alphaproteobacterium potentially involved in sulfur cycling.</title>
        <authorList>
            <person name="Hausmann B."/>
            <person name="Pjevac P."/>
            <person name="Schreck K."/>
            <person name="Herbold C.W."/>
            <person name="Daims H."/>
            <person name="Wagner M."/>
            <person name="Pester M."/>
            <person name="Loy A."/>
        </authorList>
    </citation>
    <scope>NUCLEOTIDE SEQUENCE [LARGE SCALE GENOMIC DNA]</scope>
    <source>
        <strain evidence="3">26-4b1</strain>
    </source>
</reference>
<dbReference type="Proteomes" id="UP000233293">
    <property type="component" value="Unassembled WGS sequence"/>
</dbReference>
<keyword evidence="3" id="KW-1185">Reference proteome</keyword>
<evidence type="ECO:0000313" key="3">
    <source>
        <dbReference type="Proteomes" id="UP000233293"/>
    </source>
</evidence>
<proteinExistence type="predicted"/>
<keyword evidence="1" id="KW-0732">Signal</keyword>
<sequence>MRSSGTTHQNSYWGRQMVKILALLLTILGVCTAVPAAAQCPTPTTPVDAQTEMATLLTQDGTNFGQFAWDYFTYLNNSGVLGAPLPWESQRQTADVYLPNGAAPTAWTAPPATPAAVCAAAQTIGMNPALPFHNLDSILQVDGLVANDNPAALNPLAATPRPPTPLRYLIQQGQLAFTYIVNNGIYNKNGQQAVVQAGQPLNFTANSFELKTSWIWIGGDSTLSGNLAKQGFLVVNAYYQQFDSVGNPILQNGQPVYTVGWAALTGMHIILKPQGYPAWVWITFENVQNATYVPPGPQLPIDQATATLNTQYQKTLAGTVLANYQLMGVQTTFMQGSQPTLLANSTIETAFQPMSSCITCHGTASYSANNGYFNFATPDGHGGVVYPTGQLPSLAGYVMFDYVWSLRRAHWATNP</sequence>
<dbReference type="AlphaFoldDB" id="A0A2N3PZW5"/>
<evidence type="ECO:0008006" key="4">
    <source>
        <dbReference type="Google" id="ProtNLM"/>
    </source>
</evidence>
<comment type="caution">
    <text evidence="2">The sequence shown here is derived from an EMBL/GenBank/DDBJ whole genome shotgun (WGS) entry which is preliminary data.</text>
</comment>
<feature type="chain" id="PRO_5014956554" description="Cytochrome c family protein" evidence="1">
    <location>
        <begin position="39"/>
        <end position="415"/>
    </location>
</feature>
<gene>
    <name evidence="2" type="ORF">CWS72_04955</name>
</gene>
<feature type="signal peptide" evidence="1">
    <location>
        <begin position="1"/>
        <end position="38"/>
    </location>
</feature>
<name>A0A2N3PZW5_9PROT</name>
<evidence type="ECO:0000313" key="2">
    <source>
        <dbReference type="EMBL" id="PKU25901.1"/>
    </source>
</evidence>
<evidence type="ECO:0000256" key="1">
    <source>
        <dbReference type="SAM" id="SignalP"/>
    </source>
</evidence>